<name>A0A135THA6_9PEZI</name>
<evidence type="ECO:0000256" key="3">
    <source>
        <dbReference type="ARBA" id="ARBA00022989"/>
    </source>
</evidence>
<feature type="transmembrane region" description="Helical" evidence="6">
    <location>
        <begin position="189"/>
        <end position="212"/>
    </location>
</feature>
<dbReference type="Proteomes" id="UP000070054">
    <property type="component" value="Unassembled WGS sequence"/>
</dbReference>
<protein>
    <submittedName>
        <fullName evidence="8">Integral membrane protein</fullName>
    </submittedName>
</protein>
<comment type="similarity">
    <text evidence="5">Belongs to the SAT4 family.</text>
</comment>
<reference evidence="8 9" key="1">
    <citation type="submission" date="2014-02" db="EMBL/GenBank/DDBJ databases">
        <title>The genome sequence of Colletotrichum nymphaeae SA-01.</title>
        <authorList>
            <person name="Baroncelli R."/>
            <person name="Thon M.R."/>
        </authorList>
    </citation>
    <scope>NUCLEOTIDE SEQUENCE [LARGE SCALE GENOMIC DNA]</scope>
    <source>
        <strain evidence="8 9">SA-01</strain>
    </source>
</reference>
<gene>
    <name evidence="8" type="ORF">CNYM01_11911</name>
</gene>
<keyword evidence="3 6" id="KW-1133">Transmembrane helix</keyword>
<comment type="subcellular location">
    <subcellularLocation>
        <location evidence="1">Membrane</location>
        <topology evidence="1">Multi-pass membrane protein</topology>
    </subcellularLocation>
</comment>
<feature type="transmembrane region" description="Helical" evidence="6">
    <location>
        <begin position="104"/>
        <end position="129"/>
    </location>
</feature>
<proteinExistence type="inferred from homology"/>
<feature type="transmembrane region" description="Helical" evidence="6">
    <location>
        <begin position="61"/>
        <end position="84"/>
    </location>
</feature>
<dbReference type="OrthoDB" id="4525788at2759"/>
<keyword evidence="2 6" id="KW-0812">Transmembrane</keyword>
<dbReference type="EMBL" id="JEMN01001114">
    <property type="protein sequence ID" value="KXH47566.1"/>
    <property type="molecule type" value="Genomic_DNA"/>
</dbReference>
<evidence type="ECO:0000256" key="2">
    <source>
        <dbReference type="ARBA" id="ARBA00022692"/>
    </source>
</evidence>
<evidence type="ECO:0000256" key="4">
    <source>
        <dbReference type="ARBA" id="ARBA00023136"/>
    </source>
</evidence>
<dbReference type="InterPro" id="IPR052337">
    <property type="entry name" value="SAT4-like"/>
</dbReference>
<feature type="transmembrane region" description="Helical" evidence="6">
    <location>
        <begin position="141"/>
        <end position="169"/>
    </location>
</feature>
<evidence type="ECO:0000313" key="9">
    <source>
        <dbReference type="Proteomes" id="UP000070054"/>
    </source>
</evidence>
<dbReference type="AlphaFoldDB" id="A0A135THA6"/>
<organism evidence="8 9">
    <name type="scientific">Colletotrichum nymphaeae SA-01</name>
    <dbReference type="NCBI Taxonomy" id="1460502"/>
    <lineage>
        <taxon>Eukaryota</taxon>
        <taxon>Fungi</taxon>
        <taxon>Dikarya</taxon>
        <taxon>Ascomycota</taxon>
        <taxon>Pezizomycotina</taxon>
        <taxon>Sordariomycetes</taxon>
        <taxon>Hypocreomycetidae</taxon>
        <taxon>Glomerellales</taxon>
        <taxon>Glomerellaceae</taxon>
        <taxon>Colletotrichum</taxon>
        <taxon>Colletotrichum acutatum species complex</taxon>
    </lineage>
</organism>
<keyword evidence="4 6" id="KW-0472">Membrane</keyword>
<evidence type="ECO:0000256" key="1">
    <source>
        <dbReference type="ARBA" id="ARBA00004141"/>
    </source>
</evidence>
<dbReference type="Pfam" id="PF20684">
    <property type="entry name" value="Fung_rhodopsin"/>
    <property type="match status" value="1"/>
</dbReference>
<evidence type="ECO:0000256" key="5">
    <source>
        <dbReference type="ARBA" id="ARBA00038359"/>
    </source>
</evidence>
<dbReference type="PANTHER" id="PTHR33048">
    <property type="entry name" value="PTH11-LIKE INTEGRAL MEMBRANE PROTEIN (AFU_ORTHOLOGUE AFUA_5G11245)"/>
    <property type="match status" value="1"/>
</dbReference>
<feature type="domain" description="Rhodopsin" evidence="7">
    <location>
        <begin position="46"/>
        <end position="232"/>
    </location>
</feature>
<keyword evidence="9" id="KW-1185">Reference proteome</keyword>
<evidence type="ECO:0000259" key="7">
    <source>
        <dbReference type="Pfam" id="PF20684"/>
    </source>
</evidence>
<comment type="caution">
    <text evidence="8">The sequence shown here is derived from an EMBL/GenBank/DDBJ whole genome shotgun (WGS) entry which is preliminary data.</text>
</comment>
<dbReference type="InterPro" id="IPR049326">
    <property type="entry name" value="Rhodopsin_dom_fungi"/>
</dbReference>
<dbReference type="PANTHER" id="PTHR33048:SF124">
    <property type="entry name" value="INTEGRAL MEMBRANE PROTEIN"/>
    <property type="match status" value="1"/>
</dbReference>
<accession>A0A135THA6</accession>
<feature type="transmembrane region" description="Helical" evidence="6">
    <location>
        <begin position="27"/>
        <end position="49"/>
    </location>
</feature>
<evidence type="ECO:0000313" key="8">
    <source>
        <dbReference type="EMBL" id="KXH47566.1"/>
    </source>
</evidence>
<dbReference type="GO" id="GO:0016020">
    <property type="term" value="C:membrane"/>
    <property type="evidence" value="ECO:0007669"/>
    <property type="project" value="UniProtKB-SubCell"/>
</dbReference>
<sequence length="233" mass="25577">MATAADVVYMAESPIGEARFAAKRVGIGMIAAAVSTTAISLLAVFLRIFTRLHVAQRSLGVDDYLIITSMVMSIAFFATGMKMIDLGVALHFWQVTYADYNPGFLIYGTCTTVTYSLSVVLAKLSLLFLYLRLSPDRSFRIIVTSLIGIVIAFSVAYQLLSIFGCRPIYASWDAEALKTAHCVDKETIYMILSIANIVMDVVILLLPLKIVIPLQMARRQKVSVTLLFATGTL</sequence>
<evidence type="ECO:0000256" key="6">
    <source>
        <dbReference type="SAM" id="Phobius"/>
    </source>
</evidence>